<reference evidence="5" key="3">
    <citation type="submission" date="2014-09" db="EMBL/GenBank/DDBJ databases">
        <authorList>
            <person name="Magalhaes I.L.F."/>
            <person name="Oliveira U."/>
            <person name="Santos F.R."/>
            <person name="Vidigal T.H.D.A."/>
            <person name="Brescovit A.D."/>
            <person name="Santos A.J."/>
        </authorList>
    </citation>
    <scope>NUCLEOTIDE SEQUENCE</scope>
</reference>
<keyword evidence="2" id="KW-1133">Transmembrane helix</keyword>
<organism evidence="4">
    <name type="scientific">Lygus hesperus</name>
    <name type="common">Western plant bug</name>
    <dbReference type="NCBI Taxonomy" id="30085"/>
    <lineage>
        <taxon>Eukaryota</taxon>
        <taxon>Metazoa</taxon>
        <taxon>Ecdysozoa</taxon>
        <taxon>Arthropoda</taxon>
        <taxon>Hexapoda</taxon>
        <taxon>Insecta</taxon>
        <taxon>Pterygota</taxon>
        <taxon>Neoptera</taxon>
        <taxon>Paraneoptera</taxon>
        <taxon>Hemiptera</taxon>
        <taxon>Heteroptera</taxon>
        <taxon>Panheteroptera</taxon>
        <taxon>Cimicomorpha</taxon>
        <taxon>Miridae</taxon>
        <taxon>Mirini</taxon>
        <taxon>Lygus</taxon>
    </lineage>
</organism>
<dbReference type="EMBL" id="GBHO01044205">
    <property type="protein sequence ID" value="JAF99398.1"/>
    <property type="molecule type" value="Transcribed_RNA"/>
</dbReference>
<gene>
    <name evidence="4" type="primary">GPA1</name>
    <name evidence="4" type="ORF">CM83_99297</name>
</gene>
<dbReference type="AlphaFoldDB" id="A0A0A9VUL7"/>
<evidence type="ECO:0000313" key="5">
    <source>
        <dbReference type="EMBL" id="JAG58385.1"/>
    </source>
</evidence>
<evidence type="ECO:0000256" key="2">
    <source>
        <dbReference type="SAM" id="Phobius"/>
    </source>
</evidence>
<feature type="signal peptide" evidence="3">
    <location>
        <begin position="1"/>
        <end position="17"/>
    </location>
</feature>
<proteinExistence type="predicted"/>
<protein>
    <submittedName>
        <fullName evidence="4">Guanine nucleotide-binding protein alpha-1 subunit</fullName>
    </submittedName>
</protein>
<evidence type="ECO:0000256" key="3">
    <source>
        <dbReference type="SAM" id="SignalP"/>
    </source>
</evidence>
<keyword evidence="2" id="KW-0812">Transmembrane</keyword>
<sequence length="442" mass="50362">MITLIKVLTLVLISFLAYDTVNFVLQVHRAELPTQVEVRPKYEATVPLPPVIHEDVTHDEDIFLGVGFFVFLTGVAGLVMMYFSKTKNLARKAGNGVLALRRVPEEPYLSYFYDVDRDYAKDDPRLMKNFSEIQLTLEPQPETPLGAKSSFEKMEDDFETTRLFQTTQNKTFELTTDEDVDEDEASDDIIDVNLLNSNTSLEVHNTTRRGTTLTQTESSMACECNMEQFEERLGAVEHGLKLSTEATKEWSKRIEQAEVDLVNLHRQMYTILSKAEFIAPSSDVFSKNAGSTTPTDFYDSTLYKVPDIIVETKKELEQGDLFRKSLTKLSSDDNWNTIMEDELAEKIKELTGKVDQPHEQSLSTTTTDPSKIKEALMKKNEELKEKTRGIVKAMEEAVKTSHMRKNKMGVHSHFVPPYKRIQHADLDNPAANNLRPKSNKFK</sequence>
<dbReference type="EMBL" id="GBRD01007436">
    <property type="protein sequence ID" value="JAG58385.1"/>
    <property type="molecule type" value="Transcribed_RNA"/>
</dbReference>
<keyword evidence="3" id="KW-0732">Signal</keyword>
<feature type="chain" id="PRO_5015033596" evidence="3">
    <location>
        <begin position="18"/>
        <end position="442"/>
    </location>
</feature>
<accession>A0A0A9VUL7</accession>
<evidence type="ECO:0000313" key="4">
    <source>
        <dbReference type="EMBL" id="JAF99398.1"/>
    </source>
</evidence>
<reference evidence="4" key="1">
    <citation type="journal article" date="2014" name="PLoS ONE">
        <title>Transcriptome-Based Identification of ABC Transporters in the Western Tarnished Plant Bug Lygus hesperus.</title>
        <authorList>
            <person name="Hull J.J."/>
            <person name="Chaney K."/>
            <person name="Geib S.M."/>
            <person name="Fabrick J.A."/>
            <person name="Brent C.S."/>
            <person name="Walsh D."/>
            <person name="Lavine L.C."/>
        </authorList>
    </citation>
    <scope>NUCLEOTIDE SEQUENCE</scope>
</reference>
<evidence type="ECO:0000256" key="1">
    <source>
        <dbReference type="SAM" id="MobiDB-lite"/>
    </source>
</evidence>
<feature type="region of interest" description="Disordered" evidence="1">
    <location>
        <begin position="423"/>
        <end position="442"/>
    </location>
</feature>
<keyword evidence="2" id="KW-0472">Membrane</keyword>
<name>A0A0A9VUL7_LYGHE</name>
<feature type="transmembrane region" description="Helical" evidence="2">
    <location>
        <begin position="62"/>
        <end position="83"/>
    </location>
</feature>
<reference evidence="4" key="2">
    <citation type="submission" date="2014-07" db="EMBL/GenBank/DDBJ databases">
        <authorList>
            <person name="Hull J."/>
        </authorList>
    </citation>
    <scope>NUCLEOTIDE SEQUENCE</scope>
</reference>